<organism evidence="2 3">
    <name type="scientific">Streptomyces longisporus</name>
    <dbReference type="NCBI Taxonomy" id="1948"/>
    <lineage>
        <taxon>Bacteria</taxon>
        <taxon>Bacillati</taxon>
        <taxon>Actinomycetota</taxon>
        <taxon>Actinomycetes</taxon>
        <taxon>Kitasatosporales</taxon>
        <taxon>Streptomycetaceae</taxon>
        <taxon>Streptomyces</taxon>
    </lineage>
</organism>
<evidence type="ECO:0008006" key="4">
    <source>
        <dbReference type="Google" id="ProtNLM"/>
    </source>
</evidence>
<gene>
    <name evidence="2" type="ORF">GCM10010276_88990</name>
</gene>
<protein>
    <recommendedName>
        <fullName evidence="4">DUF2384 domain-containing protein</fullName>
    </recommendedName>
</protein>
<reference evidence="2 3" key="1">
    <citation type="journal article" date="2019" name="Int. J. Syst. Evol. Microbiol.">
        <title>The Global Catalogue of Microorganisms (GCM) 10K type strain sequencing project: providing services to taxonomists for standard genome sequencing and annotation.</title>
        <authorList>
            <consortium name="The Broad Institute Genomics Platform"/>
            <consortium name="The Broad Institute Genome Sequencing Center for Infectious Disease"/>
            <person name="Wu L."/>
            <person name="Ma J."/>
        </authorList>
    </citation>
    <scope>NUCLEOTIDE SEQUENCE [LARGE SCALE GENOMIC DNA]</scope>
    <source>
        <strain evidence="2 3">JCM 4395</strain>
    </source>
</reference>
<evidence type="ECO:0000313" key="3">
    <source>
        <dbReference type="Proteomes" id="UP001501777"/>
    </source>
</evidence>
<proteinExistence type="predicted"/>
<accession>A0ABN3NJD0</accession>
<keyword evidence="3" id="KW-1185">Reference proteome</keyword>
<evidence type="ECO:0000313" key="2">
    <source>
        <dbReference type="EMBL" id="GAA2523980.1"/>
    </source>
</evidence>
<name>A0ABN3NJD0_STRLO</name>
<sequence>MTSDKTRKTGSGKSEKIAKIAEKPAKGKTAAQYDKLGGSAGAGARKALTGKSGLQQPSRAGRRGSRPALNAGLVKAKPSSSGNVRQLRPRKPAHDGWGPFYDSSGVAELLDISPAEAEKQGEMRELLMVNTTDGRFLFPVWQFTDDHLHRRVAKVLTVFRDLSISPWMVVQWATAPNPELGDVTPVEWLRGNQPTGPVLEDARAYAARWSR</sequence>
<dbReference type="Proteomes" id="UP001501777">
    <property type="component" value="Unassembled WGS sequence"/>
</dbReference>
<dbReference type="EMBL" id="BAAASG010000040">
    <property type="protein sequence ID" value="GAA2523980.1"/>
    <property type="molecule type" value="Genomic_DNA"/>
</dbReference>
<dbReference type="RefSeq" id="WP_344407063.1">
    <property type="nucleotide sequence ID" value="NZ_BAAASG010000040.1"/>
</dbReference>
<feature type="compositionally biased region" description="Basic and acidic residues" evidence="1">
    <location>
        <begin position="1"/>
        <end position="25"/>
    </location>
</feature>
<comment type="caution">
    <text evidence="2">The sequence shown here is derived from an EMBL/GenBank/DDBJ whole genome shotgun (WGS) entry which is preliminary data.</text>
</comment>
<evidence type="ECO:0000256" key="1">
    <source>
        <dbReference type="SAM" id="MobiDB-lite"/>
    </source>
</evidence>
<feature type="region of interest" description="Disordered" evidence="1">
    <location>
        <begin position="1"/>
        <end position="98"/>
    </location>
</feature>